<organism evidence="1 2">
    <name type="scientific">Demequina lutea</name>
    <dbReference type="NCBI Taxonomy" id="431489"/>
    <lineage>
        <taxon>Bacteria</taxon>
        <taxon>Bacillati</taxon>
        <taxon>Actinomycetota</taxon>
        <taxon>Actinomycetes</taxon>
        <taxon>Micrococcales</taxon>
        <taxon>Demequinaceae</taxon>
        <taxon>Demequina</taxon>
    </lineage>
</organism>
<accession>A0A7Z0CKT9</accession>
<dbReference type="OrthoDB" id="9851263at2"/>
<dbReference type="RefSeq" id="WP_152649647.1">
    <property type="nucleotide sequence ID" value="NZ_BBRC01000022.1"/>
</dbReference>
<dbReference type="AlphaFoldDB" id="A0A7Z0CKT9"/>
<dbReference type="EMBL" id="JACBZO010000001">
    <property type="protein sequence ID" value="NYI42075.1"/>
    <property type="molecule type" value="Genomic_DNA"/>
</dbReference>
<sequence length="146" mass="15156">MTRLFALLVAVAVCVSGCSGSTGCARGSATVEGAVRTFLVAVQNGDRPTAESELLYNMELSDQELEQLRQGLAGVDIGSVFVSVSSAVPSTYQVSVTRQDGTLVGRYSVYEMTEQAPGCFGMYEGHASAPDPGAIVTPSAASTIRP</sequence>
<protein>
    <submittedName>
        <fullName evidence="1">Uncharacterized protein</fullName>
    </submittedName>
</protein>
<keyword evidence="2" id="KW-1185">Reference proteome</keyword>
<gene>
    <name evidence="1" type="ORF">BKA03_002194</name>
</gene>
<dbReference type="Proteomes" id="UP000547973">
    <property type="component" value="Unassembled WGS sequence"/>
</dbReference>
<name>A0A7Z0CKT9_9MICO</name>
<proteinExistence type="predicted"/>
<reference evidence="1 2" key="1">
    <citation type="submission" date="2020-07" db="EMBL/GenBank/DDBJ databases">
        <title>Sequencing the genomes of 1000 actinobacteria strains.</title>
        <authorList>
            <person name="Klenk H.-P."/>
        </authorList>
    </citation>
    <scope>NUCLEOTIDE SEQUENCE [LARGE SCALE GENOMIC DNA]</scope>
    <source>
        <strain evidence="1 2">DSM 19970</strain>
    </source>
</reference>
<comment type="caution">
    <text evidence="1">The sequence shown here is derived from an EMBL/GenBank/DDBJ whole genome shotgun (WGS) entry which is preliminary data.</text>
</comment>
<evidence type="ECO:0000313" key="1">
    <source>
        <dbReference type="EMBL" id="NYI42075.1"/>
    </source>
</evidence>
<dbReference type="PROSITE" id="PS51257">
    <property type="entry name" value="PROKAR_LIPOPROTEIN"/>
    <property type="match status" value="1"/>
</dbReference>
<evidence type="ECO:0000313" key="2">
    <source>
        <dbReference type="Proteomes" id="UP000547973"/>
    </source>
</evidence>